<evidence type="ECO:0000313" key="2">
    <source>
        <dbReference type="Ensembl" id="ENSMMUP00000064458.1"/>
    </source>
</evidence>
<keyword evidence="3" id="KW-1185">Reference proteome</keyword>
<dbReference type="InParanoid" id="A0A5F7ZFQ9"/>
<keyword evidence="1" id="KW-0812">Transmembrane</keyword>
<dbReference type="Proteomes" id="UP000006718">
    <property type="component" value="Chromosome 13"/>
</dbReference>
<dbReference type="PRINTS" id="PR02045">
    <property type="entry name" value="F138DOMAIN"/>
</dbReference>
<dbReference type="VEuPathDB" id="HostDB:ENSMMUG00000059896"/>
<proteinExistence type="predicted"/>
<dbReference type="PANTHER" id="PTHR12138:SF152">
    <property type="entry name" value="C2H2-TYPE DOMAIN-CONTAINING PROTEIN"/>
    <property type="match status" value="1"/>
</dbReference>
<dbReference type="Ensembl" id="ENSMMUT00000109052.1">
    <property type="protein sequence ID" value="ENSMMUP00000064458.1"/>
    <property type="gene ID" value="ENSMMUG00000059896.1"/>
</dbReference>
<dbReference type="PANTHER" id="PTHR12138">
    <property type="entry name" value="PRIMATE-EXPANDED PROTEIN FAMILY"/>
    <property type="match status" value="1"/>
</dbReference>
<reference evidence="2" key="4">
    <citation type="submission" date="2025-09" db="UniProtKB">
        <authorList>
            <consortium name="Ensembl"/>
        </authorList>
    </citation>
    <scope>IDENTIFICATION</scope>
    <source>
        <strain evidence="2">17573</strain>
    </source>
</reference>
<reference evidence="2" key="2">
    <citation type="submission" date="2019-01" db="EMBL/GenBank/DDBJ databases">
        <authorList>
            <person name="Graves T."/>
            <person name="Eichler E.E."/>
            <person name="Wilson R.K."/>
        </authorList>
    </citation>
    <scope>NUCLEOTIDE SEQUENCE [LARGE SCALE GENOMIC DNA]</scope>
    <source>
        <strain evidence="2">17573</strain>
    </source>
</reference>
<evidence type="ECO:0000313" key="3">
    <source>
        <dbReference type="Proteomes" id="UP000006718"/>
    </source>
</evidence>
<evidence type="ECO:0000256" key="1">
    <source>
        <dbReference type="SAM" id="Phobius"/>
    </source>
</evidence>
<dbReference type="AlphaFoldDB" id="A0A5F7ZFQ9"/>
<sequence length="132" mass="13948">KSNLIIFCLGVGKFPLAVITDILQFVIILLPCVLGFLGYFFGFVLRQTLTLSPRLECSGTISAHRNLHLLGLSDSPASASLVAGITSACHHAQLIFAFLVETGFLHVGQAGLELLTSGDLPASASKVLGLRV</sequence>
<keyword evidence="1" id="KW-1133">Transmembrane helix</keyword>
<reference evidence="3" key="1">
    <citation type="journal article" date="2007" name="Science">
        <title>Evolutionary and biomedical insights from the rhesus macaque genome.</title>
        <authorList>
            <person name="Gibbs R.A."/>
            <person name="Rogers J."/>
            <person name="Katze M.G."/>
            <person name="Bumgarner R."/>
            <person name="Weinstock G.M."/>
            <person name="Mardis E.R."/>
            <person name="Remington K.A."/>
            <person name="Strausberg R.L."/>
            <person name="Venter J.C."/>
            <person name="Wilson R.K."/>
            <person name="Batzer M.A."/>
            <person name="Bustamante C.D."/>
            <person name="Eichler E.E."/>
            <person name="Hahn M.W."/>
            <person name="Hardison R.C."/>
            <person name="Makova K.D."/>
            <person name="Miller W."/>
            <person name="Milosavljevic A."/>
            <person name="Palermo R.E."/>
            <person name="Siepel A."/>
            <person name="Sikela J.M."/>
            <person name="Attaway T."/>
            <person name="Bell S."/>
            <person name="Bernard K.E."/>
            <person name="Buhay C.J."/>
            <person name="Chandrabose M.N."/>
            <person name="Dao M."/>
            <person name="Davis C."/>
            <person name="Delehaunty K.D."/>
            <person name="Ding Y."/>
            <person name="Dinh H.H."/>
            <person name="Dugan-Rocha S."/>
            <person name="Fulton L.A."/>
            <person name="Gabisi R.A."/>
            <person name="Garner T.T."/>
            <person name="Godfrey J."/>
            <person name="Hawes A.C."/>
            <person name="Hernandez J."/>
            <person name="Hines S."/>
            <person name="Holder M."/>
            <person name="Hume J."/>
            <person name="Jhangiani S.N."/>
            <person name="Joshi V."/>
            <person name="Khan Z.M."/>
            <person name="Kirkness E.F."/>
            <person name="Cree A."/>
            <person name="Fowler R.G."/>
            <person name="Lee S."/>
            <person name="Lewis L.R."/>
            <person name="Li Z."/>
            <person name="Liu Y.-S."/>
            <person name="Moore S.M."/>
            <person name="Muzny D."/>
            <person name="Nazareth L.V."/>
            <person name="Ngo D.N."/>
            <person name="Okwuonu G.O."/>
            <person name="Pai G."/>
            <person name="Parker D."/>
            <person name="Paul H.A."/>
            <person name="Pfannkoch C."/>
            <person name="Pohl C.S."/>
            <person name="Rogers Y.-H.C."/>
            <person name="Ruiz S.J."/>
            <person name="Sabo A."/>
            <person name="Santibanez J."/>
            <person name="Schneider B.W."/>
            <person name="Smith S.M."/>
            <person name="Sodergren E."/>
            <person name="Svatek A.F."/>
            <person name="Utterback T.R."/>
            <person name="Vattathil S."/>
            <person name="Warren W."/>
            <person name="White C.S."/>
            <person name="Chinwalla A.T."/>
            <person name="Feng Y."/>
            <person name="Halpern A.L."/>
            <person name="Hillier L.W."/>
            <person name="Huang X."/>
            <person name="Minx P."/>
            <person name="Nelson J.O."/>
            <person name="Pepin K.H."/>
            <person name="Qin X."/>
            <person name="Sutton G.G."/>
            <person name="Venter E."/>
            <person name="Walenz B.P."/>
            <person name="Wallis J.W."/>
            <person name="Worley K.C."/>
            <person name="Yang S.-P."/>
            <person name="Jones S.M."/>
            <person name="Marra M.A."/>
            <person name="Rocchi M."/>
            <person name="Schein J.E."/>
            <person name="Baertsch R."/>
            <person name="Clarke L."/>
            <person name="Csuros M."/>
            <person name="Glasscock J."/>
            <person name="Harris R.A."/>
            <person name="Havlak P."/>
            <person name="Jackson A.R."/>
            <person name="Jiang H."/>
            <person name="Liu Y."/>
            <person name="Messina D.N."/>
            <person name="Shen Y."/>
            <person name="Song H.X.-Z."/>
            <person name="Wylie T."/>
            <person name="Zhang L."/>
            <person name="Birney E."/>
            <person name="Han K."/>
            <person name="Konkel M.K."/>
            <person name="Lee J."/>
            <person name="Smit A.F.A."/>
            <person name="Ullmer B."/>
            <person name="Wang H."/>
            <person name="Xing J."/>
            <person name="Burhans R."/>
            <person name="Cheng Z."/>
            <person name="Karro J.E."/>
            <person name="Ma J."/>
            <person name="Raney B."/>
            <person name="She X."/>
            <person name="Cox M.J."/>
            <person name="Demuth J.P."/>
            <person name="Dumas L.J."/>
            <person name="Han S.-G."/>
            <person name="Hopkins J."/>
            <person name="Karimpour-Fard A."/>
            <person name="Kim Y.H."/>
            <person name="Pollack J.R."/>
            <person name="Vinar T."/>
            <person name="Addo-Quaye C."/>
            <person name="Degenhardt J."/>
            <person name="Denby A."/>
            <person name="Hubisz M.J."/>
            <person name="Indap A."/>
            <person name="Kosiol C."/>
            <person name="Lahn B.T."/>
            <person name="Lawson H.A."/>
            <person name="Marklein A."/>
            <person name="Nielsen R."/>
            <person name="Vallender E.J."/>
            <person name="Clark A.G."/>
            <person name="Ferguson B."/>
            <person name="Hernandez R.D."/>
            <person name="Hirani K."/>
            <person name="Kehrer-Sawatzki H."/>
            <person name="Kolb J."/>
            <person name="Patil S."/>
            <person name="Pu L.-L."/>
            <person name="Ren Y."/>
            <person name="Smith D.G."/>
            <person name="Wheeler D.A."/>
            <person name="Schenck I."/>
            <person name="Ball E.V."/>
            <person name="Chen R."/>
            <person name="Cooper D.N."/>
            <person name="Giardine B."/>
            <person name="Hsu F."/>
            <person name="Kent W.J."/>
            <person name="Lesk A."/>
            <person name="Nelson D.L."/>
            <person name="O'brien W.E."/>
            <person name="Pruefer K."/>
            <person name="Stenson P.D."/>
            <person name="Wallace J.C."/>
            <person name="Ke H."/>
            <person name="Liu X.-M."/>
            <person name="Wang P."/>
            <person name="Xiang A.P."/>
            <person name="Yang F."/>
            <person name="Barber G.P."/>
            <person name="Haussler D."/>
            <person name="Karolchik D."/>
            <person name="Kern A.D."/>
            <person name="Kuhn R.M."/>
            <person name="Smith K.E."/>
            <person name="Zwieg A.S."/>
        </authorList>
    </citation>
    <scope>NUCLEOTIDE SEQUENCE [LARGE SCALE GENOMIC DNA]</scope>
    <source>
        <strain evidence="3">17573</strain>
    </source>
</reference>
<reference evidence="2" key="3">
    <citation type="submission" date="2025-08" db="UniProtKB">
        <authorList>
            <consortium name="Ensembl"/>
        </authorList>
    </citation>
    <scope>IDENTIFICATION</scope>
    <source>
        <strain evidence="2">17573</strain>
    </source>
</reference>
<accession>A0A5F7ZFQ9</accession>
<feature type="transmembrane region" description="Helical" evidence="1">
    <location>
        <begin position="22"/>
        <end position="45"/>
    </location>
</feature>
<name>A0A5F7ZFQ9_MACMU</name>
<organism evidence="2 3">
    <name type="scientific">Macaca mulatta</name>
    <name type="common">Rhesus macaque</name>
    <dbReference type="NCBI Taxonomy" id="9544"/>
    <lineage>
        <taxon>Eukaryota</taxon>
        <taxon>Metazoa</taxon>
        <taxon>Chordata</taxon>
        <taxon>Craniata</taxon>
        <taxon>Vertebrata</taxon>
        <taxon>Euteleostomi</taxon>
        <taxon>Mammalia</taxon>
        <taxon>Eutheria</taxon>
        <taxon>Euarchontoglires</taxon>
        <taxon>Primates</taxon>
        <taxon>Haplorrhini</taxon>
        <taxon>Catarrhini</taxon>
        <taxon>Cercopithecidae</taxon>
        <taxon>Cercopithecinae</taxon>
        <taxon>Macaca</taxon>
    </lineage>
</organism>
<dbReference type="Bgee" id="ENSMMUG00000059896">
    <property type="expression patterns" value="Expressed in fibroblast and 1 other cell type or tissue"/>
</dbReference>
<keyword evidence="1" id="KW-0472">Membrane</keyword>
<dbReference type="GeneTree" id="ENSGT01120000271815"/>
<protein>
    <submittedName>
        <fullName evidence="2">Uncharacterized protein</fullName>
    </submittedName>
</protein>